<keyword evidence="4" id="KW-1185">Reference proteome</keyword>
<name>A0A139IS81_9PEZI</name>
<feature type="compositionally biased region" description="Polar residues" evidence="2">
    <location>
        <begin position="126"/>
        <end position="136"/>
    </location>
</feature>
<keyword evidence="1" id="KW-0175">Coiled coil</keyword>
<organism evidence="3 4">
    <name type="scientific">Pseudocercospora musae</name>
    <dbReference type="NCBI Taxonomy" id="113226"/>
    <lineage>
        <taxon>Eukaryota</taxon>
        <taxon>Fungi</taxon>
        <taxon>Dikarya</taxon>
        <taxon>Ascomycota</taxon>
        <taxon>Pezizomycotina</taxon>
        <taxon>Dothideomycetes</taxon>
        <taxon>Dothideomycetidae</taxon>
        <taxon>Mycosphaerellales</taxon>
        <taxon>Mycosphaerellaceae</taxon>
        <taxon>Pseudocercospora</taxon>
    </lineage>
</organism>
<reference evidence="3 4" key="1">
    <citation type="submission" date="2015-07" db="EMBL/GenBank/DDBJ databases">
        <title>Comparative genomics of the Sigatoka disease complex on banana suggests a link between parallel evolutionary changes in Pseudocercospora fijiensis and Pseudocercospora eumusae and increased virulence on the banana host.</title>
        <authorList>
            <person name="Chang T.-C."/>
            <person name="Salvucci A."/>
            <person name="Crous P.W."/>
            <person name="Stergiopoulos I."/>
        </authorList>
    </citation>
    <scope>NUCLEOTIDE SEQUENCE [LARGE SCALE GENOMIC DNA]</scope>
    <source>
        <strain evidence="3 4">CBS 116634</strain>
    </source>
</reference>
<dbReference type="EMBL" id="LFZO01000016">
    <property type="protein sequence ID" value="KXT17658.1"/>
    <property type="molecule type" value="Genomic_DNA"/>
</dbReference>
<evidence type="ECO:0000256" key="1">
    <source>
        <dbReference type="SAM" id="Coils"/>
    </source>
</evidence>
<feature type="compositionally biased region" description="Basic and acidic residues" evidence="2">
    <location>
        <begin position="110"/>
        <end position="119"/>
    </location>
</feature>
<sequence>MSQLDSTLREAADKNNELLAELRQTDYAPSSLKQNKSYISDLKAQIANTDKELARLHSITEDERKDHVKYRDSNVKRYMYKMGGTKGKDKFASKAEKEEKEFLEAWQQERSAKEGREELGQALQKAESNQTNLQSDTARHDKAQKDLDSLYNSIFSGPTPELPGEDQMEENVKRCREFFDQCNTELDTEKKALEILGYAEQSLKRAYDDIQAALRRSGRDMFGGGTFTDMMERDALANAQNNVHGATRHLNEARRIQPAIKPLSDITIDQGHFFSDVMFDNIFTDMAQHERIQKSEMEMRNAGQQLEAQALEQRNRCAEADKRKGQAGSDLEAARMELQRIRAEAFERVAGSGGLGEAPPRYQAAA</sequence>
<dbReference type="PANTHER" id="PTHR21974">
    <property type="entry name" value="RE15880P"/>
    <property type="match status" value="1"/>
</dbReference>
<comment type="caution">
    <text evidence="3">The sequence shown here is derived from an EMBL/GenBank/DDBJ whole genome shotgun (WGS) entry which is preliminary data.</text>
</comment>
<feature type="region of interest" description="Disordered" evidence="2">
    <location>
        <begin position="110"/>
        <end position="139"/>
    </location>
</feature>
<dbReference type="OrthoDB" id="2562743at2759"/>
<protein>
    <submittedName>
        <fullName evidence="3">Uncharacterized protein</fullName>
    </submittedName>
</protein>
<dbReference type="STRING" id="113226.A0A139IS81"/>
<gene>
    <name evidence="3" type="ORF">AC579_9048</name>
</gene>
<feature type="coiled-coil region" evidence="1">
    <location>
        <begin position="292"/>
        <end position="323"/>
    </location>
</feature>
<accession>A0A139IS81</accession>
<evidence type="ECO:0000256" key="2">
    <source>
        <dbReference type="SAM" id="MobiDB-lite"/>
    </source>
</evidence>
<evidence type="ECO:0000313" key="4">
    <source>
        <dbReference type="Proteomes" id="UP000073492"/>
    </source>
</evidence>
<proteinExistence type="predicted"/>
<evidence type="ECO:0000313" key="3">
    <source>
        <dbReference type="EMBL" id="KXT17658.1"/>
    </source>
</evidence>
<dbReference type="Proteomes" id="UP000073492">
    <property type="component" value="Unassembled WGS sequence"/>
</dbReference>
<dbReference type="PANTHER" id="PTHR21974:SF2">
    <property type="entry name" value="RE15880P"/>
    <property type="match status" value="1"/>
</dbReference>
<dbReference type="AlphaFoldDB" id="A0A139IS81"/>
<feature type="coiled-coil region" evidence="1">
    <location>
        <begin position="1"/>
        <end position="59"/>
    </location>
</feature>